<dbReference type="PANTHER" id="PTHR33324:SF2">
    <property type="entry name" value="MYB_SANT-LIKE DNA-BINDING DOMAIN-CONTAINING PROTEIN"/>
    <property type="match status" value="1"/>
</dbReference>
<evidence type="ECO:0000256" key="1">
    <source>
        <dbReference type="SAM" id="Coils"/>
    </source>
</evidence>
<name>A0A9N9X456_PHACE</name>
<keyword evidence="1" id="KW-0175">Coiled coil</keyword>
<dbReference type="Proteomes" id="UP001153737">
    <property type="component" value="Chromosome 5"/>
</dbReference>
<dbReference type="EMBL" id="OU896711">
    <property type="protein sequence ID" value="CAG9822120.1"/>
    <property type="molecule type" value="Genomic_DNA"/>
</dbReference>
<gene>
    <name evidence="2" type="ORF">PHAECO_LOCUS9015</name>
</gene>
<proteinExistence type="predicted"/>
<dbReference type="PANTHER" id="PTHR33324">
    <property type="entry name" value="EXPRESSED PROTEIN"/>
    <property type="match status" value="1"/>
</dbReference>
<evidence type="ECO:0000313" key="2">
    <source>
        <dbReference type="EMBL" id="CAG9822120.1"/>
    </source>
</evidence>
<dbReference type="OrthoDB" id="6763048at2759"/>
<accession>A0A9N9X456</accession>
<feature type="coiled-coil region" evidence="1">
    <location>
        <begin position="189"/>
        <end position="249"/>
    </location>
</feature>
<reference evidence="2" key="2">
    <citation type="submission" date="2022-10" db="EMBL/GenBank/DDBJ databases">
        <authorList>
            <consortium name="ENA_rothamsted_submissions"/>
            <consortium name="culmorum"/>
            <person name="King R."/>
        </authorList>
    </citation>
    <scope>NUCLEOTIDE SEQUENCE</scope>
</reference>
<protein>
    <submittedName>
        <fullName evidence="2">Uncharacterized protein</fullName>
    </submittedName>
</protein>
<sequence>MKDTILNGAEIEKPTAVVYYQNIINKNKLVNLNPTLIKNKVRNLKEQYNKAVTWLNGTGMGLINDKDGKTVEEYIHKICPFWDLLDEIYNQNVGIHLPPILDSLDDGETHSIQQEASAEEPVDELELLQEESEEVADVEEIILVEERNENVALPAEDICLNGFKRKLNQNDKWKPKKQTKTTLESLNDLNKIRSDIQNSKLEVEKEKLEFQKHQWNQQLELEREKIASAEKLEIMRIEKEERIAKFEIECKFRYQTK</sequence>
<keyword evidence="3" id="KW-1185">Reference proteome</keyword>
<organism evidence="2 3">
    <name type="scientific">Phaedon cochleariae</name>
    <name type="common">Mustard beetle</name>
    <dbReference type="NCBI Taxonomy" id="80249"/>
    <lineage>
        <taxon>Eukaryota</taxon>
        <taxon>Metazoa</taxon>
        <taxon>Ecdysozoa</taxon>
        <taxon>Arthropoda</taxon>
        <taxon>Hexapoda</taxon>
        <taxon>Insecta</taxon>
        <taxon>Pterygota</taxon>
        <taxon>Neoptera</taxon>
        <taxon>Endopterygota</taxon>
        <taxon>Coleoptera</taxon>
        <taxon>Polyphaga</taxon>
        <taxon>Cucujiformia</taxon>
        <taxon>Chrysomeloidea</taxon>
        <taxon>Chrysomelidae</taxon>
        <taxon>Chrysomelinae</taxon>
        <taxon>Chrysomelini</taxon>
        <taxon>Phaedon</taxon>
    </lineage>
</organism>
<reference evidence="2" key="1">
    <citation type="submission" date="2022-01" db="EMBL/GenBank/DDBJ databases">
        <authorList>
            <person name="King R."/>
        </authorList>
    </citation>
    <scope>NUCLEOTIDE SEQUENCE</scope>
</reference>
<evidence type="ECO:0000313" key="3">
    <source>
        <dbReference type="Proteomes" id="UP001153737"/>
    </source>
</evidence>
<dbReference type="AlphaFoldDB" id="A0A9N9X456"/>